<comment type="caution">
    <text evidence="2">The sequence shown here is derived from an EMBL/GenBank/DDBJ whole genome shotgun (WGS) entry which is preliminary data.</text>
</comment>
<reference evidence="2 3" key="2">
    <citation type="submission" date="2024-02" db="EMBL/GenBank/DDBJ databases">
        <title>The Genome Sequence of Enterococcus sp. DIV0159.</title>
        <authorList>
            <person name="Earl A."/>
            <person name="Manson A."/>
            <person name="Gilmore M."/>
            <person name="Sanders J."/>
            <person name="Shea T."/>
            <person name="Howe W."/>
            <person name="Livny J."/>
            <person name="Cuomo C."/>
            <person name="Neafsey D."/>
            <person name="Birren B."/>
        </authorList>
    </citation>
    <scope>NUCLEOTIDE SEQUENCE [LARGE SCALE GENOMIC DNA]</scope>
    <source>
        <strain evidence="2 3">665A</strain>
    </source>
</reference>
<dbReference type="InterPro" id="IPR025159">
    <property type="entry name" value="AbiEi_N"/>
</dbReference>
<dbReference type="Proteomes" id="UP000664357">
    <property type="component" value="Unassembled WGS sequence"/>
</dbReference>
<evidence type="ECO:0000313" key="2">
    <source>
        <dbReference type="EMBL" id="MEO1772601.1"/>
    </source>
</evidence>
<dbReference type="RefSeq" id="WP_207701080.1">
    <property type="nucleotide sequence ID" value="NZ_JAFREL020000005.1"/>
</dbReference>
<keyword evidence="3" id="KW-1185">Reference proteome</keyword>
<sequence>MSQKKKILRILEEHGLITTKMVTENGLSRRILSQLEDQKLISRIERGIYAMNSECVDRYFLLQYRFPQGVFSHETALHLLDHLDQEPQQLHMTFPVGFNSLRAKNAEIQPIISKDVTVGIRPVSRSGGTSIHVYEIERTLLDLLKPKYTADKEQFFAALKHYLCSDQKDIPKLLNYARLFNLESKIQPYLEVLL</sequence>
<accession>A0ABV0EVL3</accession>
<name>A0ABV0EVL3_9ENTE</name>
<evidence type="ECO:0000259" key="1">
    <source>
        <dbReference type="Pfam" id="PF13338"/>
    </source>
</evidence>
<evidence type="ECO:0000313" key="3">
    <source>
        <dbReference type="Proteomes" id="UP000664357"/>
    </source>
</evidence>
<dbReference type="Pfam" id="PF13338">
    <property type="entry name" value="AbiEi_4"/>
    <property type="match status" value="1"/>
</dbReference>
<proteinExistence type="predicted"/>
<feature type="domain" description="AbiEi antitoxin N-terminal" evidence="1">
    <location>
        <begin position="7"/>
        <end position="50"/>
    </location>
</feature>
<gene>
    <name evidence="2" type="ORF">JZO67_004583</name>
</gene>
<organism evidence="2 3">
    <name type="scientific">Candidatus Enterococcus ferrettii</name>
    <dbReference type="NCBI Taxonomy" id="2815324"/>
    <lineage>
        <taxon>Bacteria</taxon>
        <taxon>Bacillati</taxon>
        <taxon>Bacillota</taxon>
        <taxon>Bacilli</taxon>
        <taxon>Lactobacillales</taxon>
        <taxon>Enterococcaceae</taxon>
        <taxon>Enterococcus</taxon>
    </lineage>
</organism>
<protein>
    <recommendedName>
        <fullName evidence="1">AbiEi antitoxin N-terminal domain-containing protein</fullName>
    </recommendedName>
</protein>
<reference evidence="2 3" key="1">
    <citation type="submission" date="2021-03" db="EMBL/GenBank/DDBJ databases">
        <authorList>
            <person name="Gilmore M.S."/>
            <person name="Schwartzman J."/>
            <person name="Van Tyne D."/>
            <person name="Martin M."/>
            <person name="Earl A.M."/>
            <person name="Manson A.L."/>
            <person name="Straub T."/>
            <person name="Salamzade R."/>
            <person name="Saavedra J."/>
            <person name="Lebreton F."/>
            <person name="Prichula J."/>
            <person name="Schaufler K."/>
            <person name="Gaca A."/>
            <person name="Sgardioli B."/>
            <person name="Wagenaar J."/>
            <person name="Strong T."/>
        </authorList>
    </citation>
    <scope>NUCLEOTIDE SEQUENCE [LARGE SCALE GENOMIC DNA]</scope>
    <source>
        <strain evidence="2 3">665A</strain>
    </source>
</reference>
<dbReference type="EMBL" id="JAFREL020000005">
    <property type="protein sequence ID" value="MEO1772601.1"/>
    <property type="molecule type" value="Genomic_DNA"/>
</dbReference>